<evidence type="ECO:0000256" key="1">
    <source>
        <dbReference type="SAM" id="Phobius"/>
    </source>
</evidence>
<name>A0A8J2BQ46_9BACT</name>
<keyword evidence="1" id="KW-0472">Membrane</keyword>
<reference evidence="2" key="1">
    <citation type="submission" date="2021-02" db="EMBL/GenBank/DDBJ databases">
        <authorList>
            <person name="Cremers G."/>
            <person name="Picone N."/>
        </authorList>
    </citation>
    <scope>NUCLEOTIDE SEQUENCE</scope>
    <source>
        <strain evidence="2">PQ17</strain>
    </source>
</reference>
<proteinExistence type="predicted"/>
<gene>
    <name evidence="2" type="ORF">MPNT_250026</name>
</gene>
<dbReference type="EMBL" id="CAJNOB010000018">
    <property type="protein sequence ID" value="CAF0698204.1"/>
    <property type="molecule type" value="Genomic_DNA"/>
</dbReference>
<sequence length="100" mass="10765">MVESPVRPASGTLLHGRGMVVLVVGTAKAFWLTGRVGFLLVATAIAMGGVVTRGPRLAERAWSGTSRGEDPVMGGLQLPGRATYDFLFWVWQSQDGIEHR</sequence>
<organism evidence="2 3">
    <name type="scientific">Candidatus Methylacidithermus pantelleriae</name>
    <dbReference type="NCBI Taxonomy" id="2744239"/>
    <lineage>
        <taxon>Bacteria</taxon>
        <taxon>Pseudomonadati</taxon>
        <taxon>Verrucomicrobiota</taxon>
        <taxon>Methylacidiphilae</taxon>
        <taxon>Methylacidiphilales</taxon>
        <taxon>Methylacidiphilaceae</taxon>
        <taxon>Candidatus Methylacidithermus</taxon>
    </lineage>
</organism>
<keyword evidence="1" id="KW-1133">Transmembrane helix</keyword>
<feature type="transmembrane region" description="Helical" evidence="1">
    <location>
        <begin position="29"/>
        <end position="51"/>
    </location>
</feature>
<dbReference type="Proteomes" id="UP000663859">
    <property type="component" value="Unassembled WGS sequence"/>
</dbReference>
<keyword evidence="3" id="KW-1185">Reference proteome</keyword>
<dbReference type="AlphaFoldDB" id="A0A8J2BQ46"/>
<protein>
    <submittedName>
        <fullName evidence="2">Uncharacterized protein</fullName>
    </submittedName>
</protein>
<comment type="caution">
    <text evidence="2">The sequence shown here is derived from an EMBL/GenBank/DDBJ whole genome shotgun (WGS) entry which is preliminary data.</text>
</comment>
<keyword evidence="1" id="KW-0812">Transmembrane</keyword>
<accession>A0A8J2BQ46</accession>
<evidence type="ECO:0000313" key="3">
    <source>
        <dbReference type="Proteomes" id="UP000663859"/>
    </source>
</evidence>
<evidence type="ECO:0000313" key="2">
    <source>
        <dbReference type="EMBL" id="CAF0698204.1"/>
    </source>
</evidence>